<gene>
    <name evidence="1" type="ORF">TQ37_04395</name>
</gene>
<name>A0A0G8AWE9_9SYNE</name>
<comment type="caution">
    <text evidence="1">The sequence shown here is derived from an EMBL/GenBank/DDBJ whole genome shotgun (WGS) entry which is preliminary data.</text>
</comment>
<evidence type="ECO:0000313" key="1">
    <source>
        <dbReference type="EMBL" id="KKZ13392.1"/>
    </source>
</evidence>
<accession>A0A0G8AWE9</accession>
<protein>
    <submittedName>
        <fullName evidence="1">Uncharacterized protein</fullName>
    </submittedName>
</protein>
<proteinExistence type="predicted"/>
<reference evidence="1 2" key="2">
    <citation type="submission" date="2015-05" db="EMBL/GenBank/DDBJ databases">
        <title>Lifestyle Evolution in Cyanobacterial Symbionts of Sponges.</title>
        <authorList>
            <person name="Burgsdorf I."/>
            <person name="Slaby B.M."/>
            <person name="Handley K.M."/>
            <person name="Haber M."/>
            <person name="Blom J."/>
            <person name="Marshall C.W."/>
            <person name="Gilbert J.A."/>
            <person name="Hentschel U."/>
            <person name="Steindler L."/>
        </authorList>
    </citation>
    <scope>NUCLEOTIDE SEQUENCE [LARGE SCALE GENOMIC DNA]</scope>
    <source>
        <strain evidence="1">15L</strain>
    </source>
</reference>
<reference evidence="1 2" key="1">
    <citation type="submission" date="2015-02" db="EMBL/GenBank/DDBJ databases">
        <authorList>
            <person name="Slaby B."/>
            <person name="Hentschel U."/>
        </authorList>
    </citation>
    <scope>NUCLEOTIDE SEQUENCE [LARGE SCALE GENOMIC DNA]</scope>
    <source>
        <strain evidence="1">15L</strain>
    </source>
</reference>
<dbReference type="Proteomes" id="UP000035037">
    <property type="component" value="Unassembled WGS sequence"/>
</dbReference>
<dbReference type="EMBL" id="JYFQ01000090">
    <property type="protein sequence ID" value="KKZ13392.1"/>
    <property type="molecule type" value="Genomic_DNA"/>
</dbReference>
<sequence length="91" mass="9603">MLVGNDGLSRYDTVGDQPTVRATGKPGLGLVTILGVARDPAYDLPISCGDFITFTREKEACGNGLANPPHQVIVAAEQFLLDSINAMEMPA</sequence>
<organism evidence="1 2">
    <name type="scientific">Candidatus Synechococcus spongiarum 15L</name>
    <dbReference type="NCBI Taxonomy" id="1608419"/>
    <lineage>
        <taxon>Bacteria</taxon>
        <taxon>Bacillati</taxon>
        <taxon>Cyanobacteriota</taxon>
        <taxon>Cyanophyceae</taxon>
        <taxon>Synechococcales</taxon>
        <taxon>Synechococcaceae</taxon>
        <taxon>Synechococcus</taxon>
    </lineage>
</organism>
<dbReference type="AlphaFoldDB" id="A0A0G8AWE9"/>
<evidence type="ECO:0000313" key="2">
    <source>
        <dbReference type="Proteomes" id="UP000035037"/>
    </source>
</evidence>